<evidence type="ECO:0000313" key="2">
    <source>
        <dbReference type="EMBL" id="MPN31862.1"/>
    </source>
</evidence>
<comment type="caution">
    <text evidence="2">The sequence shown here is derived from an EMBL/GenBank/DDBJ whole genome shotgun (WGS) entry which is preliminary data.</text>
</comment>
<dbReference type="Pfam" id="PF18164">
    <property type="entry name" value="GNAT_C"/>
    <property type="match status" value="1"/>
</dbReference>
<organism evidence="2">
    <name type="scientific">bioreactor metagenome</name>
    <dbReference type="NCBI Taxonomy" id="1076179"/>
    <lineage>
        <taxon>unclassified sequences</taxon>
        <taxon>metagenomes</taxon>
        <taxon>ecological metagenomes</taxon>
    </lineage>
</organism>
<gene>
    <name evidence="2" type="ORF">SDC9_179337</name>
</gene>
<name>A0A645H0N2_9ZZZZ</name>
<dbReference type="EMBL" id="VSSQ01083577">
    <property type="protein sequence ID" value="MPN31862.1"/>
    <property type="molecule type" value="Genomic_DNA"/>
</dbReference>
<sequence>MSWIFWPWYQEVIPESNIAKFQRMLHLYPSPSAGNDGEYFIFGRDDKRYDEYGRDNSMRRLLLSLLEAGKPLRAGGMFLLREEIERLGPAAAR</sequence>
<dbReference type="AlphaFoldDB" id="A0A645H0N2"/>
<evidence type="ECO:0000259" key="1">
    <source>
        <dbReference type="Pfam" id="PF18164"/>
    </source>
</evidence>
<dbReference type="Gene3D" id="3.40.630.120">
    <property type="match status" value="1"/>
</dbReference>
<reference evidence="2" key="1">
    <citation type="submission" date="2019-08" db="EMBL/GenBank/DDBJ databases">
        <authorList>
            <person name="Kucharzyk K."/>
            <person name="Murdoch R.W."/>
            <person name="Higgins S."/>
            <person name="Loffler F."/>
        </authorList>
    </citation>
    <scope>NUCLEOTIDE SEQUENCE</scope>
</reference>
<feature type="domain" description="GNAT-like C-terminal" evidence="1">
    <location>
        <begin position="2"/>
        <end position="75"/>
    </location>
</feature>
<protein>
    <recommendedName>
        <fullName evidence="1">GNAT-like C-terminal domain-containing protein</fullName>
    </recommendedName>
</protein>
<proteinExistence type="predicted"/>
<dbReference type="InterPro" id="IPR041644">
    <property type="entry name" value="GNAT_C"/>
</dbReference>
<accession>A0A645H0N2</accession>